<evidence type="ECO:0000313" key="1">
    <source>
        <dbReference type="EMBL" id="DAE32792.1"/>
    </source>
</evidence>
<organism evidence="1">
    <name type="scientific">virus sp. ct1Hk25</name>
    <dbReference type="NCBI Taxonomy" id="2825803"/>
    <lineage>
        <taxon>Viruses</taxon>
    </lineage>
</organism>
<sequence length="30" mass="3629">MHLMNCLDSLVALWYTKYNTFIKVGDFYEL</sequence>
<dbReference type="EMBL" id="BK059129">
    <property type="protein sequence ID" value="DAE32792.1"/>
    <property type="molecule type" value="Genomic_DNA"/>
</dbReference>
<reference evidence="1" key="1">
    <citation type="journal article" date="2021" name="Proc. Natl. Acad. Sci. U.S.A.">
        <title>A Catalog of Tens of Thousands of Viruses from Human Metagenomes Reveals Hidden Associations with Chronic Diseases.</title>
        <authorList>
            <person name="Tisza M.J."/>
            <person name="Buck C.B."/>
        </authorList>
    </citation>
    <scope>NUCLEOTIDE SEQUENCE</scope>
    <source>
        <strain evidence="1">Ct1Hk25</strain>
    </source>
</reference>
<proteinExistence type="predicted"/>
<accession>A0A8S5RN62</accession>
<name>A0A8S5RN62_9VIRU</name>
<protein>
    <submittedName>
        <fullName evidence="1">DNA mismatch repair protein</fullName>
    </submittedName>
</protein>